<name>A0A6C0IWG8_9ZZZZ</name>
<dbReference type="EMBL" id="MN740267">
    <property type="protein sequence ID" value="QHT96766.1"/>
    <property type="molecule type" value="Genomic_DNA"/>
</dbReference>
<dbReference type="AlphaFoldDB" id="A0A6C0IWG8"/>
<protein>
    <submittedName>
        <fullName evidence="1">Uncharacterized protein</fullName>
    </submittedName>
</protein>
<sequence length="155" mass="18133">MAPKKHLGVRETSQEEIFTAFGYYPHQPVSENPVGDGWDQRMINMDGVKVELTIIPLRDRETDIRVTVFVKDTVHRTKVLFFERCTSELLPVVCEMLGFGVQHLDVVAQNLVDVFTWFERFPFVPTVDDPERTLYDGTQRAWVEELVIDWYERLV</sequence>
<organism evidence="1">
    <name type="scientific">viral metagenome</name>
    <dbReference type="NCBI Taxonomy" id="1070528"/>
    <lineage>
        <taxon>unclassified sequences</taxon>
        <taxon>metagenomes</taxon>
        <taxon>organismal metagenomes</taxon>
    </lineage>
</organism>
<proteinExistence type="predicted"/>
<evidence type="ECO:0000313" key="1">
    <source>
        <dbReference type="EMBL" id="QHT96766.1"/>
    </source>
</evidence>
<accession>A0A6C0IWG8</accession>
<reference evidence="1" key="1">
    <citation type="journal article" date="2020" name="Nature">
        <title>Giant virus diversity and host interactions through global metagenomics.</title>
        <authorList>
            <person name="Schulz F."/>
            <person name="Roux S."/>
            <person name="Paez-Espino D."/>
            <person name="Jungbluth S."/>
            <person name="Walsh D.A."/>
            <person name="Denef V.J."/>
            <person name="McMahon K.D."/>
            <person name="Konstantinidis K.T."/>
            <person name="Eloe-Fadrosh E.A."/>
            <person name="Kyrpides N.C."/>
            <person name="Woyke T."/>
        </authorList>
    </citation>
    <scope>NUCLEOTIDE SEQUENCE</scope>
    <source>
        <strain evidence="1">GVMAG-M-3300024336-7</strain>
    </source>
</reference>